<name>A0A9X2ERN2_9GAMM</name>
<reference evidence="1" key="1">
    <citation type="journal article" date="2022" name="Arch. Microbiol.">
        <title>Microbulbifer okhotskensis sp. nov., isolated from a deep bottom sediment of the Okhotsk Sea.</title>
        <authorList>
            <person name="Romanenko L."/>
            <person name="Kurilenko V."/>
            <person name="Otstavnykh N."/>
            <person name="Velansky P."/>
            <person name="Isaeva M."/>
            <person name="Mikhailov V."/>
        </authorList>
    </citation>
    <scope>NUCLEOTIDE SEQUENCE</scope>
    <source>
        <strain evidence="1">OS29</strain>
    </source>
</reference>
<accession>A0A9X2ERN2</accession>
<dbReference type="InterPro" id="IPR011990">
    <property type="entry name" value="TPR-like_helical_dom_sf"/>
</dbReference>
<dbReference type="GO" id="GO:0004519">
    <property type="term" value="F:endonuclease activity"/>
    <property type="evidence" value="ECO:0007669"/>
    <property type="project" value="InterPro"/>
</dbReference>
<comment type="caution">
    <text evidence="1">The sequence shown here is derived from an EMBL/GenBank/DDBJ whole genome shotgun (WGS) entry which is preliminary data.</text>
</comment>
<organism evidence="1 2">
    <name type="scientific">Microbulbifer okhotskensis</name>
    <dbReference type="NCBI Taxonomy" id="2926617"/>
    <lineage>
        <taxon>Bacteria</taxon>
        <taxon>Pseudomonadati</taxon>
        <taxon>Pseudomonadota</taxon>
        <taxon>Gammaproteobacteria</taxon>
        <taxon>Cellvibrionales</taxon>
        <taxon>Microbulbiferaceae</taxon>
        <taxon>Microbulbifer</taxon>
    </lineage>
</organism>
<gene>
    <name evidence="1" type="primary">gpM</name>
    <name evidence="1" type="ORF">MO867_22570</name>
</gene>
<feature type="non-terminal residue" evidence="1">
    <location>
        <position position="1"/>
    </location>
</feature>
<keyword evidence="2" id="KW-1185">Reference proteome</keyword>
<protein>
    <submittedName>
        <fullName evidence="1">Phage terminase small subunit</fullName>
    </submittedName>
</protein>
<dbReference type="GO" id="GO:0003677">
    <property type="term" value="F:DNA binding"/>
    <property type="evidence" value="ECO:0007669"/>
    <property type="project" value="InterPro"/>
</dbReference>
<dbReference type="SUPFAM" id="SSF48452">
    <property type="entry name" value="TPR-like"/>
    <property type="match status" value="1"/>
</dbReference>
<dbReference type="Proteomes" id="UP001139028">
    <property type="component" value="Unassembled WGS sequence"/>
</dbReference>
<dbReference type="Pfam" id="PF05944">
    <property type="entry name" value="Phage_term_smal"/>
    <property type="match status" value="1"/>
</dbReference>
<dbReference type="RefSeq" id="WP_252473360.1">
    <property type="nucleotide sequence ID" value="NZ_JALBWM010000375.1"/>
</dbReference>
<evidence type="ECO:0000313" key="1">
    <source>
        <dbReference type="EMBL" id="MCO1337112.1"/>
    </source>
</evidence>
<dbReference type="InterPro" id="IPR010270">
    <property type="entry name" value="Phage_P2_GpM"/>
</dbReference>
<proteinExistence type="predicted"/>
<sequence>LAKFAVEQQQKLPHYFKSDDLQTFVAESLHDWALKQYKNNTSASPYFDEVLEMVTSNSWPIINTIVLGKLYKMAGLFAEKVGELESAFKWYHSAEEANPKKAGVKTRLEALAKKLNKPL</sequence>
<dbReference type="AlphaFoldDB" id="A0A9X2ERN2"/>
<dbReference type="EMBL" id="JALBWM010000375">
    <property type="protein sequence ID" value="MCO1337112.1"/>
    <property type="molecule type" value="Genomic_DNA"/>
</dbReference>
<evidence type="ECO:0000313" key="2">
    <source>
        <dbReference type="Proteomes" id="UP001139028"/>
    </source>
</evidence>